<dbReference type="AlphaFoldDB" id="A0A239BB76"/>
<evidence type="ECO:0000313" key="5">
    <source>
        <dbReference type="EMBL" id="SNS05245.1"/>
    </source>
</evidence>
<protein>
    <submittedName>
        <fullName evidence="5">AraC-type DNA-binding protein</fullName>
    </submittedName>
</protein>
<sequence>MAQKDVFTLVNQQNGNLAFKLFSFQDNSHFDTLQQNNFYTIIWLQKGEALLKVDFSQYTIQENTLLSFAPFQPFFFSANDRFKGIAIQFHSDFYCIHRNPTETNCNTILFNNIYEAPFFTLTSFYQEKFEMYVSQLKTEVTANEFENYELLVPHLKILLVQASRAKEKSSSQHIRFADTKTPYKLQRLKDAIEIHYKEKHTASQYADLLNISPNALGKLVKTHYNKTLTHLIKERIIIQAKRELYMTRKTIKEIAWELGYADEFYFSRFFKNNTAISPQMYRDTVGFGKAELN</sequence>
<dbReference type="SMART" id="SM00342">
    <property type="entry name" value="HTH_ARAC"/>
    <property type="match status" value="1"/>
</dbReference>
<dbReference type="GO" id="GO:0043565">
    <property type="term" value="F:sequence-specific DNA binding"/>
    <property type="evidence" value="ECO:0007669"/>
    <property type="project" value="InterPro"/>
</dbReference>
<dbReference type="GO" id="GO:0003700">
    <property type="term" value="F:DNA-binding transcription factor activity"/>
    <property type="evidence" value="ECO:0007669"/>
    <property type="project" value="InterPro"/>
</dbReference>
<dbReference type="Gene3D" id="1.10.10.60">
    <property type="entry name" value="Homeodomain-like"/>
    <property type="match status" value="2"/>
</dbReference>
<dbReference type="RefSeq" id="WP_089372681.1">
    <property type="nucleotide sequence ID" value="NZ_BMEP01000005.1"/>
</dbReference>
<dbReference type="PROSITE" id="PS01124">
    <property type="entry name" value="HTH_ARAC_FAMILY_2"/>
    <property type="match status" value="1"/>
</dbReference>
<gene>
    <name evidence="5" type="ORF">SAMN06265376_10656</name>
</gene>
<reference evidence="5 6" key="1">
    <citation type="submission" date="2017-06" db="EMBL/GenBank/DDBJ databases">
        <authorList>
            <person name="Kim H.J."/>
            <person name="Triplett B.A."/>
        </authorList>
    </citation>
    <scope>NUCLEOTIDE SEQUENCE [LARGE SCALE GENOMIC DNA]</scope>
    <source>
        <strain evidence="5 6">DSM 25597</strain>
    </source>
</reference>
<keyword evidence="1" id="KW-0805">Transcription regulation</keyword>
<dbReference type="InterPro" id="IPR009057">
    <property type="entry name" value="Homeodomain-like_sf"/>
</dbReference>
<evidence type="ECO:0000256" key="3">
    <source>
        <dbReference type="ARBA" id="ARBA00023163"/>
    </source>
</evidence>
<feature type="domain" description="HTH araC/xylS-type" evidence="4">
    <location>
        <begin position="186"/>
        <end position="284"/>
    </location>
</feature>
<evidence type="ECO:0000256" key="1">
    <source>
        <dbReference type="ARBA" id="ARBA00023015"/>
    </source>
</evidence>
<dbReference type="SUPFAM" id="SSF46689">
    <property type="entry name" value="Homeodomain-like"/>
    <property type="match status" value="1"/>
</dbReference>
<proteinExistence type="predicted"/>
<keyword evidence="3" id="KW-0804">Transcription</keyword>
<keyword evidence="2 5" id="KW-0238">DNA-binding</keyword>
<dbReference type="Proteomes" id="UP000198379">
    <property type="component" value="Unassembled WGS sequence"/>
</dbReference>
<dbReference type="PANTHER" id="PTHR43280">
    <property type="entry name" value="ARAC-FAMILY TRANSCRIPTIONAL REGULATOR"/>
    <property type="match status" value="1"/>
</dbReference>
<dbReference type="PANTHER" id="PTHR43280:SF32">
    <property type="entry name" value="TRANSCRIPTIONAL REGULATORY PROTEIN"/>
    <property type="match status" value="1"/>
</dbReference>
<dbReference type="Pfam" id="PF12833">
    <property type="entry name" value="HTH_18"/>
    <property type="match status" value="1"/>
</dbReference>
<dbReference type="InterPro" id="IPR018060">
    <property type="entry name" value="HTH_AraC"/>
</dbReference>
<dbReference type="InterPro" id="IPR037923">
    <property type="entry name" value="HTH-like"/>
</dbReference>
<keyword evidence="6" id="KW-1185">Reference proteome</keyword>
<name>A0A239BB76_9FLAO</name>
<dbReference type="OrthoDB" id="2666928at2"/>
<accession>A0A239BB76</accession>
<dbReference type="EMBL" id="FZNY01000006">
    <property type="protein sequence ID" value="SNS05245.1"/>
    <property type="molecule type" value="Genomic_DNA"/>
</dbReference>
<evidence type="ECO:0000256" key="2">
    <source>
        <dbReference type="ARBA" id="ARBA00023125"/>
    </source>
</evidence>
<organism evidence="5 6">
    <name type="scientific">Dokdonia pacifica</name>
    <dbReference type="NCBI Taxonomy" id="1627892"/>
    <lineage>
        <taxon>Bacteria</taxon>
        <taxon>Pseudomonadati</taxon>
        <taxon>Bacteroidota</taxon>
        <taxon>Flavobacteriia</taxon>
        <taxon>Flavobacteriales</taxon>
        <taxon>Flavobacteriaceae</taxon>
        <taxon>Dokdonia</taxon>
    </lineage>
</organism>
<evidence type="ECO:0000259" key="4">
    <source>
        <dbReference type="PROSITE" id="PS01124"/>
    </source>
</evidence>
<dbReference type="SUPFAM" id="SSF51215">
    <property type="entry name" value="Regulatory protein AraC"/>
    <property type="match status" value="1"/>
</dbReference>
<evidence type="ECO:0000313" key="6">
    <source>
        <dbReference type="Proteomes" id="UP000198379"/>
    </source>
</evidence>